<accession>A0A8K0SFS4</accession>
<dbReference type="GO" id="GO:0022857">
    <property type="term" value="F:transmembrane transporter activity"/>
    <property type="evidence" value="ECO:0007669"/>
    <property type="project" value="InterPro"/>
</dbReference>
<dbReference type="Gene3D" id="1.20.1250.20">
    <property type="entry name" value="MFS general substrate transporter like domains"/>
    <property type="match status" value="2"/>
</dbReference>
<dbReference type="EMBL" id="JAGPNK010000015">
    <property type="protein sequence ID" value="KAH7308635.1"/>
    <property type="molecule type" value="Genomic_DNA"/>
</dbReference>
<feature type="domain" description="Major facilitator superfamily (MFS) profile" evidence="5">
    <location>
        <begin position="70"/>
        <end position="477"/>
    </location>
</feature>
<organism evidence="6 7">
    <name type="scientific">Stachybotrys elegans</name>
    <dbReference type="NCBI Taxonomy" id="80388"/>
    <lineage>
        <taxon>Eukaryota</taxon>
        <taxon>Fungi</taxon>
        <taxon>Dikarya</taxon>
        <taxon>Ascomycota</taxon>
        <taxon>Pezizomycotina</taxon>
        <taxon>Sordariomycetes</taxon>
        <taxon>Hypocreomycetidae</taxon>
        <taxon>Hypocreales</taxon>
        <taxon>Stachybotryaceae</taxon>
        <taxon>Stachybotrys</taxon>
    </lineage>
</organism>
<comment type="similarity">
    <text evidence="2">Belongs to the major facilitator superfamily. Monocarboxylate porter (TC 2.A.1.13) family.</text>
</comment>
<evidence type="ECO:0000256" key="1">
    <source>
        <dbReference type="ARBA" id="ARBA00004141"/>
    </source>
</evidence>
<feature type="transmembrane region" description="Helical" evidence="4">
    <location>
        <begin position="61"/>
        <end position="87"/>
    </location>
</feature>
<keyword evidence="4" id="KW-1133">Transmembrane helix</keyword>
<evidence type="ECO:0000313" key="7">
    <source>
        <dbReference type="Proteomes" id="UP000813444"/>
    </source>
</evidence>
<dbReference type="Proteomes" id="UP000813444">
    <property type="component" value="Unassembled WGS sequence"/>
</dbReference>
<dbReference type="InterPro" id="IPR036259">
    <property type="entry name" value="MFS_trans_sf"/>
</dbReference>
<feature type="transmembrane region" description="Helical" evidence="4">
    <location>
        <begin position="381"/>
        <end position="407"/>
    </location>
</feature>
<dbReference type="PROSITE" id="PS50850">
    <property type="entry name" value="MFS"/>
    <property type="match status" value="1"/>
</dbReference>
<dbReference type="PANTHER" id="PTHR11360:SF284">
    <property type="entry name" value="EG:103B4.3 PROTEIN-RELATED"/>
    <property type="match status" value="1"/>
</dbReference>
<feature type="transmembrane region" description="Helical" evidence="4">
    <location>
        <begin position="107"/>
        <end position="129"/>
    </location>
</feature>
<keyword evidence="7" id="KW-1185">Reference proteome</keyword>
<evidence type="ECO:0000256" key="2">
    <source>
        <dbReference type="ARBA" id="ARBA00006727"/>
    </source>
</evidence>
<comment type="caution">
    <text evidence="6">The sequence shown here is derived from an EMBL/GenBank/DDBJ whole genome shotgun (WGS) entry which is preliminary data.</text>
</comment>
<dbReference type="SUPFAM" id="SSF103473">
    <property type="entry name" value="MFS general substrate transporter"/>
    <property type="match status" value="1"/>
</dbReference>
<feature type="transmembrane region" description="Helical" evidence="4">
    <location>
        <begin position="285"/>
        <end position="307"/>
    </location>
</feature>
<reference evidence="6" key="1">
    <citation type="journal article" date="2021" name="Nat. Commun.">
        <title>Genetic determinants of endophytism in the Arabidopsis root mycobiome.</title>
        <authorList>
            <person name="Mesny F."/>
            <person name="Miyauchi S."/>
            <person name="Thiergart T."/>
            <person name="Pickel B."/>
            <person name="Atanasova L."/>
            <person name="Karlsson M."/>
            <person name="Huettel B."/>
            <person name="Barry K.W."/>
            <person name="Haridas S."/>
            <person name="Chen C."/>
            <person name="Bauer D."/>
            <person name="Andreopoulos W."/>
            <person name="Pangilinan J."/>
            <person name="LaButti K."/>
            <person name="Riley R."/>
            <person name="Lipzen A."/>
            <person name="Clum A."/>
            <person name="Drula E."/>
            <person name="Henrissat B."/>
            <person name="Kohler A."/>
            <person name="Grigoriev I.V."/>
            <person name="Martin F.M."/>
            <person name="Hacquard S."/>
        </authorList>
    </citation>
    <scope>NUCLEOTIDE SEQUENCE</scope>
    <source>
        <strain evidence="6">MPI-CAGE-CH-0235</strain>
    </source>
</reference>
<dbReference type="InterPro" id="IPR020846">
    <property type="entry name" value="MFS_dom"/>
</dbReference>
<keyword evidence="4" id="KW-0812">Transmembrane</keyword>
<evidence type="ECO:0000256" key="3">
    <source>
        <dbReference type="SAM" id="MobiDB-lite"/>
    </source>
</evidence>
<comment type="subcellular location">
    <subcellularLocation>
        <location evidence="1">Membrane</location>
        <topology evidence="1">Multi-pass membrane protein</topology>
    </subcellularLocation>
</comment>
<dbReference type="GO" id="GO:0016020">
    <property type="term" value="C:membrane"/>
    <property type="evidence" value="ECO:0007669"/>
    <property type="project" value="UniProtKB-SubCell"/>
</dbReference>
<evidence type="ECO:0000259" key="5">
    <source>
        <dbReference type="PROSITE" id="PS50850"/>
    </source>
</evidence>
<dbReference type="InterPro" id="IPR050327">
    <property type="entry name" value="Proton-linked_MCT"/>
</dbReference>
<evidence type="ECO:0000256" key="4">
    <source>
        <dbReference type="SAM" id="Phobius"/>
    </source>
</evidence>
<evidence type="ECO:0000313" key="6">
    <source>
        <dbReference type="EMBL" id="KAH7308635.1"/>
    </source>
</evidence>
<keyword evidence="4" id="KW-0472">Membrane</keyword>
<feature type="region of interest" description="Disordered" evidence="3">
    <location>
        <begin position="1"/>
        <end position="51"/>
    </location>
</feature>
<proteinExistence type="inferred from homology"/>
<dbReference type="InterPro" id="IPR011701">
    <property type="entry name" value="MFS"/>
</dbReference>
<feature type="transmembrane region" description="Helical" evidence="4">
    <location>
        <begin position="319"/>
        <end position="338"/>
    </location>
</feature>
<feature type="compositionally biased region" description="Polar residues" evidence="3">
    <location>
        <begin position="39"/>
        <end position="51"/>
    </location>
</feature>
<feature type="transmembrane region" description="Helical" evidence="4">
    <location>
        <begin position="166"/>
        <end position="188"/>
    </location>
</feature>
<dbReference type="AlphaFoldDB" id="A0A8K0SFS4"/>
<name>A0A8K0SFS4_9HYPO</name>
<feature type="transmembrane region" description="Helical" evidence="4">
    <location>
        <begin position="135"/>
        <end position="154"/>
    </location>
</feature>
<dbReference type="PANTHER" id="PTHR11360">
    <property type="entry name" value="MONOCARBOXYLATE TRANSPORTER"/>
    <property type="match status" value="1"/>
</dbReference>
<dbReference type="OrthoDB" id="6499973at2759"/>
<dbReference type="Pfam" id="PF07690">
    <property type="entry name" value="MFS_1"/>
    <property type="match status" value="1"/>
</dbReference>
<feature type="transmembrane region" description="Helical" evidence="4">
    <location>
        <begin position="194"/>
        <end position="218"/>
    </location>
</feature>
<feature type="transmembrane region" description="Helical" evidence="4">
    <location>
        <begin position="350"/>
        <end position="369"/>
    </location>
</feature>
<feature type="transmembrane region" description="Helical" evidence="4">
    <location>
        <begin position="451"/>
        <end position="474"/>
    </location>
</feature>
<gene>
    <name evidence="6" type="ORF">B0I35DRAFT_442326</name>
</gene>
<sequence>MFSPTRPLELSQLPRGVPQPHRASSVAQNSEPGPEPEQGFTQTPSQAQQVPNSELSTWRSISIVASSFTIVFTCCGLNFAFGVYQALYEAMAQEPKTPFTGATPAQIGLIGTISISLMTMGAPFAVAWAKRFSPFLVSLVGGVIFGLSLVLASFGTRLWHFVLTQGLLLGVGTCMPYMAAATVAPTWFTSRRGLAMGIILAGTGIGGLVWAPVLKALISGFGYRNSLRISGAVSSILIAMCSTSITWEAQTQTRIHMENASREARLNGIFMVPLLDWRIAKSRKFIAHGLGAMFQAAAYYTPVFFFASYARTLGYSDAAGANFIALSNACNAIGKIVIGFGADRMGRVNALSVTTLVSAAITVGFWLPSTVYGTSNTSRDLFIAFTVLYGLFASAYVSLFPTCIVELFGVQNFASVNGVLYMVRGLATLVGTPLGGVLIRGQSGLAGPSAYMNMSVFVSVLLFTATAATLWVRLESMMGMDGRRSFKWKV</sequence>
<feature type="transmembrane region" description="Helical" evidence="4">
    <location>
        <begin position="419"/>
        <end position="439"/>
    </location>
</feature>
<protein>
    <submittedName>
        <fullName evidence="6">Major facilitator superfamily domain-containing protein</fullName>
    </submittedName>
</protein>